<keyword evidence="3 6" id="KW-1133">Transmembrane helix</keyword>
<dbReference type="InterPro" id="IPR011701">
    <property type="entry name" value="MFS"/>
</dbReference>
<feature type="transmembrane region" description="Helical" evidence="6">
    <location>
        <begin position="219"/>
        <end position="238"/>
    </location>
</feature>
<keyword evidence="9" id="KW-1185">Reference proteome</keyword>
<dbReference type="PANTHER" id="PTHR23502">
    <property type="entry name" value="MAJOR FACILITATOR SUPERFAMILY"/>
    <property type="match status" value="1"/>
</dbReference>
<dbReference type="Pfam" id="PF07690">
    <property type="entry name" value="MFS_1"/>
    <property type="match status" value="1"/>
</dbReference>
<feature type="domain" description="Major facilitator superfamily (MFS) profile" evidence="7">
    <location>
        <begin position="152"/>
        <end position="582"/>
    </location>
</feature>
<dbReference type="InterPro" id="IPR036259">
    <property type="entry name" value="MFS_trans_sf"/>
</dbReference>
<feature type="transmembrane region" description="Helical" evidence="6">
    <location>
        <begin position="278"/>
        <end position="299"/>
    </location>
</feature>
<feature type="transmembrane region" description="Helical" evidence="6">
    <location>
        <begin position="527"/>
        <end position="549"/>
    </location>
</feature>
<evidence type="ECO:0000256" key="4">
    <source>
        <dbReference type="ARBA" id="ARBA00023136"/>
    </source>
</evidence>
<dbReference type="Proteomes" id="UP001642405">
    <property type="component" value="Unassembled WGS sequence"/>
</dbReference>
<organism evidence="8 9">
    <name type="scientific">Sporothrix curviconia</name>
    <dbReference type="NCBI Taxonomy" id="1260050"/>
    <lineage>
        <taxon>Eukaryota</taxon>
        <taxon>Fungi</taxon>
        <taxon>Dikarya</taxon>
        <taxon>Ascomycota</taxon>
        <taxon>Pezizomycotina</taxon>
        <taxon>Sordariomycetes</taxon>
        <taxon>Sordariomycetidae</taxon>
        <taxon>Ophiostomatales</taxon>
        <taxon>Ophiostomataceae</taxon>
        <taxon>Sporothrix</taxon>
    </lineage>
</organism>
<feature type="transmembrane region" description="Helical" evidence="6">
    <location>
        <begin position="187"/>
        <end position="207"/>
    </location>
</feature>
<keyword evidence="2 6" id="KW-0812">Transmembrane</keyword>
<dbReference type="EMBL" id="CAWUHB010000045">
    <property type="protein sequence ID" value="CAK7228698.1"/>
    <property type="molecule type" value="Genomic_DNA"/>
</dbReference>
<feature type="region of interest" description="Disordered" evidence="5">
    <location>
        <begin position="1"/>
        <end position="113"/>
    </location>
</feature>
<evidence type="ECO:0000313" key="9">
    <source>
        <dbReference type="Proteomes" id="UP001642405"/>
    </source>
</evidence>
<dbReference type="CDD" id="cd17323">
    <property type="entry name" value="MFS_Tpo1_MDR_like"/>
    <property type="match status" value="1"/>
</dbReference>
<dbReference type="SUPFAM" id="SSF103473">
    <property type="entry name" value="MFS general substrate transporter"/>
    <property type="match status" value="1"/>
</dbReference>
<accession>A0ABP0C9V3</accession>
<feature type="compositionally biased region" description="Low complexity" evidence="5">
    <location>
        <begin position="99"/>
        <end position="113"/>
    </location>
</feature>
<comment type="caution">
    <text evidence="8">The sequence shown here is derived from an EMBL/GenBank/DDBJ whole genome shotgun (WGS) entry which is preliminary data.</text>
</comment>
<dbReference type="PRINTS" id="PR01036">
    <property type="entry name" value="TCRTETB"/>
</dbReference>
<dbReference type="Gene3D" id="1.20.1250.20">
    <property type="entry name" value="MFS general substrate transporter like domains"/>
    <property type="match status" value="1"/>
</dbReference>
<evidence type="ECO:0000313" key="8">
    <source>
        <dbReference type="EMBL" id="CAK7228698.1"/>
    </source>
</evidence>
<feature type="compositionally biased region" description="Low complexity" evidence="5">
    <location>
        <begin position="22"/>
        <end position="34"/>
    </location>
</feature>
<feature type="transmembrane region" description="Helical" evidence="6">
    <location>
        <begin position="376"/>
        <end position="401"/>
    </location>
</feature>
<sequence length="589" mass="63713">MGIRGTKHEADSPKQPPVEALTQPPTQTATHHTPSQVDDLAEKPTDIDLEKAASHAAADISPDEKRPLPVLESAENDGQQLDIDENELGRGRDLEDCNSGSSEATAAGDGAAADAGGEPLALMGLEHGLVGWESVDDPANPRNFPQWKKLYIMTMMGIISTLSPLASSMVAPGIADTMAELHESSPVVGSFMVTIYVLGYAIGPLFLGPLSEIYGRYPVVILATWFFNAWLLGGALAPSMAALIIMRLFAGIGGSAVMTIAPAMVADLFPVEKRAFTMSLITMAQSVGPAVGPICGGFISEYLGWRWAYWLLLIVAGTTNAGLTLYMPETYATRVLQKKAKRLCKTLNRQDLYPLLNRKMSRKDVLQRSIVRPIKLLTVSVIASSLSFYMATMYGMLYLMFTTIPTVFGDIYGWNVSIAGLAYAPFGIGMILGLLLIMATNDRVIAKLTKQNNGVYEPEMRLPHCIYYAACIPVSLFWYGWSTQEHAHWACPVMGLLLFGIGIIGIFIPVVTYLVDAFTPYAASAVAANRTALSIFGAFLPLAGAPLYASLDFGLGNSVLGIIALVMTPLPVIFYRYGAAIRRRWPVDL</sequence>
<name>A0ABP0C9V3_9PEZI</name>
<feature type="compositionally biased region" description="Basic and acidic residues" evidence="5">
    <location>
        <begin position="1"/>
        <end position="12"/>
    </location>
</feature>
<proteinExistence type="predicted"/>
<feature type="transmembrane region" description="Helical" evidence="6">
    <location>
        <begin position="150"/>
        <end position="175"/>
    </location>
</feature>
<dbReference type="InterPro" id="IPR020846">
    <property type="entry name" value="MFS_dom"/>
</dbReference>
<gene>
    <name evidence="8" type="ORF">SCUCBS95973_006969</name>
</gene>
<dbReference type="PROSITE" id="PS50850">
    <property type="entry name" value="MFS"/>
    <property type="match status" value="1"/>
</dbReference>
<evidence type="ECO:0000256" key="2">
    <source>
        <dbReference type="ARBA" id="ARBA00022692"/>
    </source>
</evidence>
<reference evidence="8 9" key="1">
    <citation type="submission" date="2024-01" db="EMBL/GenBank/DDBJ databases">
        <authorList>
            <person name="Allen C."/>
            <person name="Tagirdzhanova G."/>
        </authorList>
    </citation>
    <scope>NUCLEOTIDE SEQUENCE [LARGE SCALE GENOMIC DNA]</scope>
</reference>
<feature type="transmembrane region" description="Helical" evidence="6">
    <location>
        <begin position="305"/>
        <end position="326"/>
    </location>
</feature>
<evidence type="ECO:0000256" key="5">
    <source>
        <dbReference type="SAM" id="MobiDB-lite"/>
    </source>
</evidence>
<feature type="compositionally biased region" description="Basic and acidic residues" evidence="5">
    <location>
        <begin position="40"/>
        <end position="53"/>
    </location>
</feature>
<feature type="transmembrane region" description="Helical" evidence="6">
    <location>
        <begin position="421"/>
        <end position="441"/>
    </location>
</feature>
<keyword evidence="4 6" id="KW-0472">Membrane</keyword>
<feature type="transmembrane region" description="Helical" evidence="6">
    <location>
        <begin position="462"/>
        <end position="481"/>
    </location>
</feature>
<comment type="subcellular location">
    <subcellularLocation>
        <location evidence="1">Membrane</location>
        <topology evidence="1">Multi-pass membrane protein</topology>
    </subcellularLocation>
</comment>
<feature type="transmembrane region" description="Helical" evidence="6">
    <location>
        <begin position="493"/>
        <end position="515"/>
    </location>
</feature>
<evidence type="ECO:0000259" key="7">
    <source>
        <dbReference type="PROSITE" id="PS50850"/>
    </source>
</evidence>
<dbReference type="PANTHER" id="PTHR23502:SF33">
    <property type="entry name" value="MAJOR FACILITATOR SUPERFAMILY (MFS) PROFILE DOMAIN-CONTAINING PROTEIN-RELATED"/>
    <property type="match status" value="1"/>
</dbReference>
<evidence type="ECO:0000256" key="3">
    <source>
        <dbReference type="ARBA" id="ARBA00022989"/>
    </source>
</evidence>
<feature type="transmembrane region" description="Helical" evidence="6">
    <location>
        <begin position="555"/>
        <end position="575"/>
    </location>
</feature>
<evidence type="ECO:0000256" key="6">
    <source>
        <dbReference type="SAM" id="Phobius"/>
    </source>
</evidence>
<evidence type="ECO:0000256" key="1">
    <source>
        <dbReference type="ARBA" id="ARBA00004141"/>
    </source>
</evidence>
<feature type="transmembrane region" description="Helical" evidence="6">
    <location>
        <begin position="244"/>
        <end position="266"/>
    </location>
</feature>
<protein>
    <recommendedName>
        <fullName evidence="7">Major facilitator superfamily (MFS) profile domain-containing protein</fullName>
    </recommendedName>
</protein>